<dbReference type="SUPFAM" id="SSF103473">
    <property type="entry name" value="MFS general substrate transporter"/>
    <property type="match status" value="2"/>
</dbReference>
<reference evidence="8" key="2">
    <citation type="submission" date="2019-01" db="UniProtKB">
        <authorList>
            <consortium name="EnsemblPlants"/>
        </authorList>
    </citation>
    <scope>IDENTIFICATION</scope>
    <source>
        <strain evidence="8">cv. Heinz 1706</strain>
    </source>
</reference>
<dbReference type="InParanoid" id="A0A3Q7H3F2"/>
<keyword evidence="3 7" id="KW-0812">Transmembrane</keyword>
<dbReference type="PROSITE" id="PS01022">
    <property type="entry name" value="PTR2_1"/>
    <property type="match status" value="1"/>
</dbReference>
<feature type="transmembrane region" description="Helical" evidence="7">
    <location>
        <begin position="285"/>
        <end position="304"/>
    </location>
</feature>
<proteinExistence type="inferred from homology"/>
<feature type="transmembrane region" description="Helical" evidence="7">
    <location>
        <begin position="558"/>
        <end position="576"/>
    </location>
</feature>
<dbReference type="InterPro" id="IPR000109">
    <property type="entry name" value="POT_fam"/>
</dbReference>
<evidence type="ECO:0000256" key="4">
    <source>
        <dbReference type="ARBA" id="ARBA00022989"/>
    </source>
</evidence>
<feature type="transmembrane region" description="Helical" evidence="7">
    <location>
        <begin position="325"/>
        <end position="348"/>
    </location>
</feature>
<feature type="transmembrane region" description="Helical" evidence="7">
    <location>
        <begin position="633"/>
        <end position="654"/>
    </location>
</feature>
<dbReference type="AlphaFoldDB" id="A0A3Q7H3F2"/>
<feature type="transmembrane region" description="Helical" evidence="7">
    <location>
        <begin position="482"/>
        <end position="505"/>
    </location>
</feature>
<keyword evidence="4 7" id="KW-1133">Transmembrane helix</keyword>
<dbReference type="InterPro" id="IPR018456">
    <property type="entry name" value="PTR2_symporter_CS"/>
</dbReference>
<dbReference type="PaxDb" id="4081-Solyc06g075440.1.1"/>
<dbReference type="GO" id="GO:0022857">
    <property type="term" value="F:transmembrane transporter activity"/>
    <property type="evidence" value="ECO:0000318"/>
    <property type="project" value="GO_Central"/>
</dbReference>
<evidence type="ECO:0000256" key="2">
    <source>
        <dbReference type="ARBA" id="ARBA00005982"/>
    </source>
</evidence>
<evidence type="ECO:0000313" key="8">
    <source>
        <dbReference type="EnsemblPlants" id="Solyc06g075440.2.1"/>
    </source>
</evidence>
<protein>
    <submittedName>
        <fullName evidence="8">Uncharacterized protein</fullName>
    </submittedName>
</protein>
<feature type="transmembrane region" description="Helical" evidence="7">
    <location>
        <begin position="517"/>
        <end position="537"/>
    </location>
</feature>
<dbReference type="Pfam" id="PF00854">
    <property type="entry name" value="PTR2"/>
    <property type="match status" value="2"/>
</dbReference>
<feature type="transmembrane region" description="Helical" evidence="7">
    <location>
        <begin position="82"/>
        <end position="107"/>
    </location>
</feature>
<dbReference type="Gramene" id="Solyc06g075440.2.1">
    <property type="protein sequence ID" value="Solyc06g075440.2.1"/>
    <property type="gene ID" value="Solyc06g075440.2"/>
</dbReference>
<evidence type="ECO:0000256" key="1">
    <source>
        <dbReference type="ARBA" id="ARBA00004141"/>
    </source>
</evidence>
<dbReference type="PANTHER" id="PTHR11654">
    <property type="entry name" value="OLIGOPEPTIDE TRANSPORTER-RELATED"/>
    <property type="match status" value="1"/>
</dbReference>
<comment type="similarity">
    <text evidence="2">Belongs to the major facilitator superfamily. Proton-dependent oligopeptide transporter (POT/PTR) (TC 2.A.17) family.</text>
</comment>
<feature type="transmembrane region" description="Helical" evidence="7">
    <location>
        <begin position="596"/>
        <end position="621"/>
    </location>
</feature>
<feature type="transmembrane region" description="Helical" evidence="7">
    <location>
        <begin position="51"/>
        <end position="70"/>
    </location>
</feature>
<keyword evidence="5 7" id="KW-0472">Membrane</keyword>
<dbReference type="EnsemblPlants" id="Solyc06g075440.2.1">
    <property type="protein sequence ID" value="Solyc06g075440.2.1"/>
    <property type="gene ID" value="Solyc06g075440.2"/>
</dbReference>
<evidence type="ECO:0000256" key="5">
    <source>
        <dbReference type="ARBA" id="ARBA00023136"/>
    </source>
</evidence>
<evidence type="ECO:0000256" key="6">
    <source>
        <dbReference type="ARBA" id="ARBA00044504"/>
    </source>
</evidence>
<accession>A0A3Q7H3F2</accession>
<feature type="transmembrane region" description="Helical" evidence="7">
    <location>
        <begin position="242"/>
        <end position="265"/>
    </location>
</feature>
<reference evidence="8" key="1">
    <citation type="journal article" date="2012" name="Nature">
        <title>The tomato genome sequence provides insights into fleshy fruit evolution.</title>
        <authorList>
            <consortium name="Tomato Genome Consortium"/>
        </authorList>
    </citation>
    <scope>NUCLEOTIDE SEQUENCE [LARGE SCALE GENOMIC DNA]</scope>
    <source>
        <strain evidence="8">cv. Heinz 1706</strain>
    </source>
</reference>
<keyword evidence="9" id="KW-1185">Reference proteome</keyword>
<evidence type="ECO:0000313" key="9">
    <source>
        <dbReference type="Proteomes" id="UP000004994"/>
    </source>
</evidence>
<feature type="transmembrane region" description="Helical" evidence="7">
    <location>
        <begin position="354"/>
        <end position="373"/>
    </location>
</feature>
<dbReference type="GO" id="GO:0006857">
    <property type="term" value="P:oligopeptide transport"/>
    <property type="evidence" value="ECO:0007669"/>
    <property type="project" value="InterPro"/>
</dbReference>
<dbReference type="GO" id="GO:0005886">
    <property type="term" value="C:plasma membrane"/>
    <property type="evidence" value="ECO:0000318"/>
    <property type="project" value="GO_Central"/>
</dbReference>
<dbReference type="GO" id="GO:0055085">
    <property type="term" value="P:transmembrane transport"/>
    <property type="evidence" value="ECO:0000318"/>
    <property type="project" value="GO_Central"/>
</dbReference>
<feature type="transmembrane region" description="Helical" evidence="7">
    <location>
        <begin position="12"/>
        <end position="31"/>
    </location>
</feature>
<evidence type="ECO:0000256" key="7">
    <source>
        <dbReference type="SAM" id="Phobius"/>
    </source>
</evidence>
<feature type="transmembrane region" description="Helical" evidence="7">
    <location>
        <begin position="170"/>
        <end position="194"/>
    </location>
</feature>
<dbReference type="Gene3D" id="1.20.1250.20">
    <property type="entry name" value="MFS general substrate transporter like domains"/>
    <property type="match status" value="2"/>
</dbReference>
<dbReference type="Proteomes" id="UP000004994">
    <property type="component" value="Chromosome 6"/>
</dbReference>
<name>A0A3Q7H3F2_SOLLC</name>
<organism evidence="8">
    <name type="scientific">Solanum lycopersicum</name>
    <name type="common">Tomato</name>
    <name type="synonym">Lycopersicon esculentum</name>
    <dbReference type="NCBI Taxonomy" id="4081"/>
    <lineage>
        <taxon>Eukaryota</taxon>
        <taxon>Viridiplantae</taxon>
        <taxon>Streptophyta</taxon>
        <taxon>Embryophyta</taxon>
        <taxon>Tracheophyta</taxon>
        <taxon>Spermatophyta</taxon>
        <taxon>Magnoliopsida</taxon>
        <taxon>eudicotyledons</taxon>
        <taxon>Gunneridae</taxon>
        <taxon>Pentapetalae</taxon>
        <taxon>asterids</taxon>
        <taxon>lamiids</taxon>
        <taxon>Solanales</taxon>
        <taxon>Solanaceae</taxon>
        <taxon>Solanoideae</taxon>
        <taxon>Solaneae</taxon>
        <taxon>Solanum</taxon>
        <taxon>Solanum subgen. Lycopersicon</taxon>
    </lineage>
</organism>
<comment type="subcellular location">
    <subcellularLocation>
        <location evidence="1">Membrane</location>
        <topology evidence="1">Multi-pass membrane protein</topology>
    </subcellularLocation>
</comment>
<dbReference type="InterPro" id="IPR036259">
    <property type="entry name" value="MFS_trans_sf"/>
</dbReference>
<sequence>MDRHIGPNFQIPAGSMSVFILLSSALFLALFDKVLFPAWKNLSGKSLTPLQRIGVGHVLNFLCMAVSALVESKRLNLAKSNPGSIIVPMSAFWLVPQLALVGIAEAFHVPGQVSLYYQEFPLTLKNLATALISVLVGIAFYLTTAVIDVVRRTTTWLPGNINDGRLDKMYGVLVVVGVVNFGSMAGLSLAAAGWNNNLIVYLIEEFNMNSVSAAKVYNMANGCSTIFPVLGAVLADSFLGSFSVIWISSFISLMGVLLLTFTAVMDTLRPPKCFDGSNECGNASTFHLTILYAALALAYLGNGGTRFTIGSMGANQFHKPNHQSIFFNWYTFALYTSNVIGSTVLLYIEDNVSWVIGFAICVAFNIFGLAIFLSGRRFYRHIEAQQESPFMSLARVAVAAIRKHGEPLSLGGEDYYNGMTKQDSSTNAHDPTNPSKFFRFLNRAALITEGDKKPDRVTAEPWKLCTVQQVEDLKILIKLFPIWTTGLLLCTPLVIQTSLAILQALKMDRHLGSNFKIPAGSVIVFTLISTCITITFMDRVVSPLLTKHIRISLTPLQRVGIGHVLTVVSMFLSALVESNRIKLEHQNSVVVPMSVFWLAPQLAISGVGLAFHSPGYVGFYYQEFPGSLKSTSTAVVAVFMGVAFYLGNGVMDLVQRVTGWLPENINNGRLDNVFWVISVLGALNFVYYVICASLYEYKNVDKEVSDSIDKIDGN</sequence>
<feature type="transmembrane region" description="Helical" evidence="7">
    <location>
        <begin position="127"/>
        <end position="150"/>
    </location>
</feature>
<dbReference type="OMA" id="ICVAFNI"/>
<evidence type="ECO:0000256" key="3">
    <source>
        <dbReference type="ARBA" id="ARBA00022692"/>
    </source>
</evidence>
<comment type="similarity">
    <text evidence="6">Belongs to the major facilitator superfamily. Phosphate:H(+) symporter (TC 2.A.1.9) family.</text>
</comment>
<feature type="transmembrane region" description="Helical" evidence="7">
    <location>
        <begin position="674"/>
        <end position="695"/>
    </location>
</feature>